<dbReference type="GO" id="GO:0004674">
    <property type="term" value="F:protein serine/threonine kinase activity"/>
    <property type="evidence" value="ECO:0007669"/>
    <property type="project" value="TreeGrafter"/>
</dbReference>
<dbReference type="GO" id="GO:0005524">
    <property type="term" value="F:ATP binding"/>
    <property type="evidence" value="ECO:0007669"/>
    <property type="project" value="UniProtKB-KW"/>
</dbReference>
<evidence type="ECO:0000313" key="10">
    <source>
        <dbReference type="Proteomes" id="UP000636709"/>
    </source>
</evidence>
<dbReference type="PANTHER" id="PTHR24346">
    <property type="entry name" value="MAP/MICROTUBULE AFFINITY-REGULATING KINASE"/>
    <property type="match status" value="1"/>
</dbReference>
<feature type="domain" description="Protein kinase" evidence="7">
    <location>
        <begin position="138"/>
        <end position="391"/>
    </location>
</feature>
<dbReference type="OrthoDB" id="193931at2759"/>
<keyword evidence="4" id="KW-0067">ATP-binding</keyword>
<dbReference type="FunFam" id="1.10.510.10:FF:000571">
    <property type="entry name" value="Maternal embryonic leucine zipper kinase"/>
    <property type="match status" value="1"/>
</dbReference>
<comment type="function">
    <text evidence="5">CIPK serine-threonine protein kinases interact with CBL proteins. Binding of a CBL protein to the regulatory NAF domain of CIPK protein lead to the activation of the kinase in a calcium-dependent manner.</text>
</comment>
<evidence type="ECO:0000256" key="6">
    <source>
        <dbReference type="SAM" id="MobiDB-lite"/>
    </source>
</evidence>
<dbReference type="InterPro" id="IPR000719">
    <property type="entry name" value="Prot_kinase_dom"/>
</dbReference>
<dbReference type="InterPro" id="IPR008271">
    <property type="entry name" value="Ser/Thr_kinase_AS"/>
</dbReference>
<dbReference type="Proteomes" id="UP000636709">
    <property type="component" value="Unassembled WGS sequence"/>
</dbReference>
<reference evidence="9" key="1">
    <citation type="submission" date="2020-07" db="EMBL/GenBank/DDBJ databases">
        <title>Genome sequence and genetic diversity analysis of an under-domesticated orphan crop, white fonio (Digitaria exilis).</title>
        <authorList>
            <person name="Bennetzen J.L."/>
            <person name="Chen S."/>
            <person name="Ma X."/>
            <person name="Wang X."/>
            <person name="Yssel A.E.J."/>
            <person name="Chaluvadi S.R."/>
            <person name="Johnson M."/>
            <person name="Gangashetty P."/>
            <person name="Hamidou F."/>
            <person name="Sanogo M.D."/>
            <person name="Zwaenepoel A."/>
            <person name="Wallace J."/>
            <person name="Van De Peer Y."/>
            <person name="Van Deynze A."/>
        </authorList>
    </citation>
    <scope>NUCLEOTIDE SEQUENCE</scope>
    <source>
        <tissue evidence="9">Leaves</tissue>
    </source>
</reference>
<name>A0A835B6W7_9POAL</name>
<feature type="domain" description="KA1" evidence="8">
    <location>
        <begin position="617"/>
        <end position="673"/>
    </location>
</feature>
<evidence type="ECO:0000256" key="1">
    <source>
        <dbReference type="ARBA" id="ARBA00001936"/>
    </source>
</evidence>
<dbReference type="SMART" id="SM00220">
    <property type="entry name" value="S_TKc"/>
    <property type="match status" value="1"/>
</dbReference>
<dbReference type="PROSITE" id="PS50011">
    <property type="entry name" value="PROTEIN_KINASE_DOM"/>
    <property type="match status" value="1"/>
</dbReference>
<dbReference type="InterPro" id="IPR001772">
    <property type="entry name" value="KA1_dom"/>
</dbReference>
<dbReference type="Pfam" id="PF00069">
    <property type="entry name" value="Pkinase"/>
    <property type="match status" value="1"/>
</dbReference>
<protein>
    <recommendedName>
        <fullName evidence="11">Non-specific serine/threonine protein kinase</fullName>
    </recommendedName>
</protein>
<dbReference type="GO" id="GO:0005737">
    <property type="term" value="C:cytoplasm"/>
    <property type="evidence" value="ECO:0007669"/>
    <property type="project" value="TreeGrafter"/>
</dbReference>
<comment type="cofactor">
    <cofactor evidence="1">
        <name>Mn(2+)</name>
        <dbReference type="ChEBI" id="CHEBI:29035"/>
    </cofactor>
</comment>
<evidence type="ECO:0000256" key="3">
    <source>
        <dbReference type="ARBA" id="ARBA00022741"/>
    </source>
</evidence>
<evidence type="ECO:0000256" key="2">
    <source>
        <dbReference type="ARBA" id="ARBA00006234"/>
    </source>
</evidence>
<evidence type="ECO:0000313" key="9">
    <source>
        <dbReference type="EMBL" id="KAF8674482.1"/>
    </source>
</evidence>
<dbReference type="CDD" id="cd14003">
    <property type="entry name" value="STKc_AMPK-like"/>
    <property type="match status" value="1"/>
</dbReference>
<keyword evidence="3" id="KW-0547">Nucleotide-binding</keyword>
<dbReference type="PROSITE" id="PS00108">
    <property type="entry name" value="PROTEIN_KINASE_ST"/>
    <property type="match status" value="1"/>
</dbReference>
<evidence type="ECO:0000256" key="5">
    <source>
        <dbReference type="ARBA" id="ARBA00058225"/>
    </source>
</evidence>
<sequence length="676" mass="74592">MVADLPRFDVDDMALTSLIVARSCFRGIILLAGSSFLVTACRRTEQETSRWLPSRHQLSSLELRRPPSSISFGLRRPAHSRFIDSMARSQQQGQEGQGSSSTPPPGSGSDGGGGGKKPRTKTMKPVAAAHLAALRGRYELLRSKGNGSFADVWEARHLRTGHRVAVKIISHAKLADEFAGDVDREIAAMRLLRHHPHIAHLHEAIRGADHTYLVMELAASGDLYDYVDAADRSRLSEPEARWIFRQLVAGVAYCHRNMIVHRDLKLENVLLDAKGNVKVADFGFSDMWSHERLLSRNCGSPEYMAPEVMERRHYRGPEVDVWSCGVILYVMLSGRMPFEGDLSDVARKVRRGSYMVPAWVSEDARDLIAGMLVVRQEKRATIAEVMAHRWLSSPADTPPFPPYLRMMPPPDAAALRARARVAAVDADAVELLVTRHGFERTAGLIESLRLDDDESSEVHAAAFAYQLVLRNMYGAAALYQQLLSMPPPAMAAPPRRQWVLGGGLNGGELLLHECPRTTMRRIARALGQLGVWILSYQSHCHRMACAHIAGDGGVRSTATFRSFRRRQNGGGGGASRSSSASVRSAATFRSFLRHNDGGASSSLMMSSSAPEMSNNILRSLSAAVIFEIELFKAGEGENDPQQQRQYALHLKRTSGPQLPYLRVCSQLASKLRPQIS</sequence>
<evidence type="ECO:0000259" key="8">
    <source>
        <dbReference type="PROSITE" id="PS50032"/>
    </source>
</evidence>
<keyword evidence="10" id="KW-1185">Reference proteome</keyword>
<evidence type="ECO:0008006" key="11">
    <source>
        <dbReference type="Google" id="ProtNLM"/>
    </source>
</evidence>
<comment type="caution">
    <text evidence="9">The sequence shown here is derived from an EMBL/GenBank/DDBJ whole genome shotgun (WGS) entry which is preliminary data.</text>
</comment>
<dbReference type="SUPFAM" id="SSF56112">
    <property type="entry name" value="Protein kinase-like (PK-like)"/>
    <property type="match status" value="1"/>
</dbReference>
<feature type="region of interest" description="Disordered" evidence="6">
    <location>
        <begin position="86"/>
        <end position="122"/>
    </location>
</feature>
<dbReference type="Gene3D" id="1.10.510.10">
    <property type="entry name" value="Transferase(Phosphotransferase) domain 1"/>
    <property type="match status" value="1"/>
</dbReference>
<comment type="similarity">
    <text evidence="2">Belongs to the protein kinase superfamily. CAMK Ser/Thr protein kinase family. SNF1 subfamily.</text>
</comment>
<gene>
    <name evidence="9" type="ORF">HU200_048318</name>
</gene>
<proteinExistence type="inferred from homology"/>
<evidence type="ECO:0000256" key="4">
    <source>
        <dbReference type="ARBA" id="ARBA00022840"/>
    </source>
</evidence>
<dbReference type="PROSITE" id="PS50032">
    <property type="entry name" value="KA1"/>
    <property type="match status" value="1"/>
</dbReference>
<dbReference type="EMBL" id="JACEFO010002197">
    <property type="protein sequence ID" value="KAF8674482.1"/>
    <property type="molecule type" value="Genomic_DNA"/>
</dbReference>
<dbReference type="InterPro" id="IPR011009">
    <property type="entry name" value="Kinase-like_dom_sf"/>
</dbReference>
<dbReference type="GO" id="GO:0035556">
    <property type="term" value="P:intracellular signal transduction"/>
    <property type="evidence" value="ECO:0007669"/>
    <property type="project" value="TreeGrafter"/>
</dbReference>
<accession>A0A835B6W7</accession>
<dbReference type="AlphaFoldDB" id="A0A835B6W7"/>
<organism evidence="9 10">
    <name type="scientific">Digitaria exilis</name>
    <dbReference type="NCBI Taxonomy" id="1010633"/>
    <lineage>
        <taxon>Eukaryota</taxon>
        <taxon>Viridiplantae</taxon>
        <taxon>Streptophyta</taxon>
        <taxon>Embryophyta</taxon>
        <taxon>Tracheophyta</taxon>
        <taxon>Spermatophyta</taxon>
        <taxon>Magnoliopsida</taxon>
        <taxon>Liliopsida</taxon>
        <taxon>Poales</taxon>
        <taxon>Poaceae</taxon>
        <taxon>PACMAD clade</taxon>
        <taxon>Panicoideae</taxon>
        <taxon>Panicodae</taxon>
        <taxon>Paniceae</taxon>
        <taxon>Anthephorinae</taxon>
        <taxon>Digitaria</taxon>
    </lineage>
</organism>
<dbReference type="PANTHER" id="PTHR24346:SF97">
    <property type="entry name" value="NON-SPECIFIC SERINE_THREONINE PROTEIN KINASE"/>
    <property type="match status" value="1"/>
</dbReference>
<feature type="compositionally biased region" description="Low complexity" evidence="6">
    <location>
        <begin position="89"/>
        <end position="101"/>
    </location>
</feature>
<evidence type="ECO:0000259" key="7">
    <source>
        <dbReference type="PROSITE" id="PS50011"/>
    </source>
</evidence>